<feature type="domain" description="FAD-binding FR-type" evidence="6">
    <location>
        <begin position="13"/>
        <end position="120"/>
    </location>
</feature>
<keyword evidence="3" id="KW-0547">Nucleotide-binding</keyword>
<dbReference type="InterPro" id="IPR017938">
    <property type="entry name" value="Riboflavin_synthase-like_b-brl"/>
</dbReference>
<dbReference type="SUPFAM" id="SSF52343">
    <property type="entry name" value="Ferredoxin reductase-like, C-terminal NADP-linked domain"/>
    <property type="match status" value="1"/>
</dbReference>
<organism evidence="7 8">
    <name type="scientific">Vulcaniibacterium thermophilum</name>
    <dbReference type="NCBI Taxonomy" id="1169913"/>
    <lineage>
        <taxon>Bacteria</taxon>
        <taxon>Pseudomonadati</taxon>
        <taxon>Pseudomonadota</taxon>
        <taxon>Gammaproteobacteria</taxon>
        <taxon>Lysobacterales</taxon>
        <taxon>Lysobacteraceae</taxon>
        <taxon>Vulcaniibacterium</taxon>
    </lineage>
</organism>
<dbReference type="EMBL" id="BNCF01000002">
    <property type="protein sequence ID" value="GHE27185.1"/>
    <property type="molecule type" value="Genomic_DNA"/>
</dbReference>
<sequence>MATPATQRSRHVPVHFPLKLVSRRMLAPTVGHYTFVRDDGQPLDFIPGQFIQVHFRYADGTPTKRSYSLATIHDHALGPGEAVEIAVSYVPGGAATALFEGLKEGDAIEASGPYGRFCLMPGDANRRYLLIATGTGVTPYRSMLPQLETLMRERGVEVVLLFGARTPAELLYGGEFRAFAERHPQFRFVPCFSRQMPDAPHPDDRHGYVQQFLAEFAPDAAGDIAYLCGNPNMVDACFEALKGCGLPVPHIRREKYVSSK</sequence>
<comment type="catalytic activity">
    <reaction evidence="5">
        <text>2 reduced [2Fe-2S]-[ferredoxin] + NADP(+) + H(+) = 2 oxidized [2Fe-2S]-[ferredoxin] + NADPH</text>
        <dbReference type="Rhea" id="RHEA:20125"/>
        <dbReference type="Rhea" id="RHEA-COMP:10000"/>
        <dbReference type="Rhea" id="RHEA-COMP:10001"/>
        <dbReference type="ChEBI" id="CHEBI:15378"/>
        <dbReference type="ChEBI" id="CHEBI:33737"/>
        <dbReference type="ChEBI" id="CHEBI:33738"/>
        <dbReference type="ChEBI" id="CHEBI:57783"/>
        <dbReference type="ChEBI" id="CHEBI:58349"/>
        <dbReference type="EC" id="1.18.1.2"/>
    </reaction>
</comment>
<dbReference type="InterPro" id="IPR017927">
    <property type="entry name" value="FAD-bd_FR_type"/>
</dbReference>
<evidence type="ECO:0000259" key="6">
    <source>
        <dbReference type="PROSITE" id="PS51384"/>
    </source>
</evidence>
<dbReference type="PANTHER" id="PTHR47354">
    <property type="entry name" value="NADH OXIDOREDUCTASE HCR"/>
    <property type="match status" value="1"/>
</dbReference>
<dbReference type="InterPro" id="IPR033892">
    <property type="entry name" value="FNR_bac"/>
</dbReference>
<dbReference type="GO" id="GO:0004324">
    <property type="term" value="F:ferredoxin-NADP+ reductase activity"/>
    <property type="evidence" value="ECO:0007669"/>
    <property type="project" value="UniProtKB-EC"/>
</dbReference>
<dbReference type="GO" id="GO:0000166">
    <property type="term" value="F:nucleotide binding"/>
    <property type="evidence" value="ECO:0007669"/>
    <property type="project" value="UniProtKB-KW"/>
</dbReference>
<dbReference type="Gene3D" id="3.40.50.80">
    <property type="entry name" value="Nucleotide-binding domain of ferredoxin-NADP reductase (FNR) module"/>
    <property type="match status" value="1"/>
</dbReference>
<gene>
    <name evidence="7" type="primary">poxF</name>
    <name evidence="7" type="ORF">GCM10007167_05630</name>
</gene>
<proteinExistence type="inferred from homology"/>
<evidence type="ECO:0000256" key="2">
    <source>
        <dbReference type="ARBA" id="ARBA00013223"/>
    </source>
</evidence>
<evidence type="ECO:0000256" key="5">
    <source>
        <dbReference type="ARBA" id="ARBA00047776"/>
    </source>
</evidence>
<name>A0A918YW02_9GAMM</name>
<comment type="cofactor">
    <cofactor evidence="4">
        <name>[2Fe-2S] cluster</name>
        <dbReference type="ChEBI" id="CHEBI:190135"/>
    </cofactor>
</comment>
<dbReference type="Gene3D" id="2.40.30.10">
    <property type="entry name" value="Translation factors"/>
    <property type="match status" value="1"/>
</dbReference>
<evidence type="ECO:0000256" key="3">
    <source>
        <dbReference type="ARBA" id="ARBA00022741"/>
    </source>
</evidence>
<dbReference type="InterPro" id="IPR039261">
    <property type="entry name" value="FNR_nucleotide-bd"/>
</dbReference>
<dbReference type="SUPFAM" id="SSF63380">
    <property type="entry name" value="Riboflavin synthase domain-like"/>
    <property type="match status" value="1"/>
</dbReference>
<dbReference type="EC" id="1.18.1.2" evidence="2"/>
<protein>
    <recommendedName>
        <fullName evidence="2">ferredoxin--NADP(+) reductase</fullName>
        <ecNumber evidence="2">1.18.1.2</ecNumber>
    </recommendedName>
</protein>
<evidence type="ECO:0000313" key="8">
    <source>
        <dbReference type="Proteomes" id="UP000636453"/>
    </source>
</evidence>
<accession>A0A918YW02</accession>
<evidence type="ECO:0000256" key="1">
    <source>
        <dbReference type="ARBA" id="ARBA00008312"/>
    </source>
</evidence>
<reference evidence="7" key="2">
    <citation type="submission" date="2020-09" db="EMBL/GenBank/DDBJ databases">
        <authorList>
            <person name="Sun Q."/>
            <person name="Kim S."/>
        </authorList>
    </citation>
    <scope>NUCLEOTIDE SEQUENCE</scope>
    <source>
        <strain evidence="7">KCTC 32020</strain>
    </source>
</reference>
<dbReference type="CDD" id="cd06195">
    <property type="entry name" value="FNR1"/>
    <property type="match status" value="1"/>
</dbReference>
<dbReference type="PROSITE" id="PS51384">
    <property type="entry name" value="FAD_FR"/>
    <property type="match status" value="1"/>
</dbReference>
<keyword evidence="8" id="KW-1185">Reference proteome</keyword>
<dbReference type="AlphaFoldDB" id="A0A918YW02"/>
<dbReference type="InterPro" id="IPR001433">
    <property type="entry name" value="OxRdtase_FAD/NAD-bd"/>
</dbReference>
<dbReference type="Proteomes" id="UP000636453">
    <property type="component" value="Unassembled WGS sequence"/>
</dbReference>
<dbReference type="PRINTS" id="PR00371">
    <property type="entry name" value="FPNCR"/>
</dbReference>
<evidence type="ECO:0000313" key="7">
    <source>
        <dbReference type="EMBL" id="GHE27185.1"/>
    </source>
</evidence>
<dbReference type="Pfam" id="PF00970">
    <property type="entry name" value="FAD_binding_6"/>
    <property type="match status" value="1"/>
</dbReference>
<dbReference type="InterPro" id="IPR050415">
    <property type="entry name" value="MRET"/>
</dbReference>
<comment type="caution">
    <text evidence="7">The sequence shown here is derived from an EMBL/GenBank/DDBJ whole genome shotgun (WGS) entry which is preliminary data.</text>
</comment>
<dbReference type="Pfam" id="PF00175">
    <property type="entry name" value="NAD_binding_1"/>
    <property type="match status" value="1"/>
</dbReference>
<dbReference type="InterPro" id="IPR008333">
    <property type="entry name" value="Cbr1-like_FAD-bd_dom"/>
</dbReference>
<dbReference type="InterPro" id="IPR001709">
    <property type="entry name" value="Flavoprot_Pyr_Nucl_cyt_Rdtase"/>
</dbReference>
<comment type="similarity">
    <text evidence="1">Belongs to the ferredoxin--NADP reductase type 1 family.</text>
</comment>
<evidence type="ECO:0000256" key="4">
    <source>
        <dbReference type="ARBA" id="ARBA00034078"/>
    </source>
</evidence>
<reference evidence="7" key="1">
    <citation type="journal article" date="2014" name="Int. J. Syst. Evol. Microbiol.">
        <title>Complete genome sequence of Corynebacterium casei LMG S-19264T (=DSM 44701T), isolated from a smear-ripened cheese.</title>
        <authorList>
            <consortium name="US DOE Joint Genome Institute (JGI-PGF)"/>
            <person name="Walter F."/>
            <person name="Albersmeier A."/>
            <person name="Kalinowski J."/>
            <person name="Ruckert C."/>
        </authorList>
    </citation>
    <scope>NUCLEOTIDE SEQUENCE</scope>
    <source>
        <strain evidence="7">KCTC 32020</strain>
    </source>
</reference>
<dbReference type="PRINTS" id="PR00410">
    <property type="entry name" value="PHEHYDRXLASE"/>
</dbReference>
<dbReference type="PANTHER" id="PTHR47354:SF5">
    <property type="entry name" value="PROTEIN RFBI"/>
    <property type="match status" value="1"/>
</dbReference>